<sequence>MYDKKLFFTRDVLFISRGHKTVMNLFAYNEFGKLISAKNASRSQDYFCLECKGKLRAKQGVKKIFHFFHIHQARDCRQSKKSLEHTMAQNSLLALLPRGESFLEKPFPEIGRVADVFWEKEKIVFEVQCSPISPFEVLNRVRDYNSIGLTCIWILHEKRFGGYLKTKGWSLDRIPHYYTNMTKDQEGFFYDRYFFKKRMVFLNKPQKIEKKQYSNWPKEIQNRLQNRSLCFEGDFVSSYLKEKPHTEDYFKEAKRKTYAAFRHLSALVHIILKNFGWR</sequence>
<dbReference type="AlphaFoldDB" id="A0A090CZ92"/>
<feature type="domain" description="Competence protein CoiA nuclease-like" evidence="1">
    <location>
        <begin position="84"/>
        <end position="214"/>
    </location>
</feature>
<accession>A0A090CZ92</accession>
<dbReference type="InterPro" id="IPR010330">
    <property type="entry name" value="CoiA_nuc"/>
</dbReference>
<dbReference type="STRING" id="1437425.CSEC_1453"/>
<dbReference type="Pfam" id="PF06054">
    <property type="entry name" value="CoiA_nuc"/>
    <property type="match status" value="1"/>
</dbReference>
<keyword evidence="4" id="KW-1185">Reference proteome</keyword>
<protein>
    <recommendedName>
        <fullName evidence="5">Competence protein</fullName>
    </recommendedName>
</protein>
<evidence type="ECO:0008006" key="5">
    <source>
        <dbReference type="Google" id="ProtNLM"/>
    </source>
</evidence>
<comment type="caution">
    <text evidence="3">The sequence shown here is derived from an EMBL/GenBank/DDBJ whole genome shotgun (WGS) entry which is preliminary data.</text>
</comment>
<dbReference type="Proteomes" id="UP000031552">
    <property type="component" value="Unassembled WGS sequence"/>
</dbReference>
<organism evidence="3 4">
    <name type="scientific">Candidatus Criblamydia sequanensis CRIB-18</name>
    <dbReference type="NCBI Taxonomy" id="1437425"/>
    <lineage>
        <taxon>Bacteria</taxon>
        <taxon>Pseudomonadati</taxon>
        <taxon>Chlamydiota</taxon>
        <taxon>Chlamydiia</taxon>
        <taxon>Parachlamydiales</taxon>
        <taxon>Candidatus Criblamydiaceae</taxon>
        <taxon>Candidatus Criblamydia</taxon>
    </lineage>
</organism>
<reference evidence="3" key="2">
    <citation type="submission" date="2014-09" db="EMBL/GenBank/DDBJ databases">
        <title>Criblamydia sequanensis harbors a mega-plasmid encoding arsenite resistance.</title>
        <authorList>
            <person name="Bertelli C."/>
            <person name="Goesmann A."/>
            <person name="Greub G."/>
        </authorList>
    </citation>
    <scope>NUCLEOTIDE SEQUENCE [LARGE SCALE GENOMIC DNA]</scope>
    <source>
        <strain evidence="3">CRIB-18</strain>
    </source>
</reference>
<dbReference type="eggNOG" id="COG4469">
    <property type="taxonomic scope" value="Bacteria"/>
</dbReference>
<dbReference type="InterPro" id="IPR057253">
    <property type="entry name" value="CoiA-like_N"/>
</dbReference>
<dbReference type="EMBL" id="CCEJ010000007">
    <property type="protein sequence ID" value="CDR34267.1"/>
    <property type="molecule type" value="Genomic_DNA"/>
</dbReference>
<evidence type="ECO:0000313" key="3">
    <source>
        <dbReference type="EMBL" id="CDR34267.1"/>
    </source>
</evidence>
<dbReference type="Pfam" id="PF25164">
    <property type="entry name" value="CoiA_N"/>
    <property type="match status" value="1"/>
</dbReference>
<evidence type="ECO:0000313" key="4">
    <source>
        <dbReference type="Proteomes" id="UP000031552"/>
    </source>
</evidence>
<name>A0A090CZ92_9BACT</name>
<proteinExistence type="predicted"/>
<evidence type="ECO:0000259" key="1">
    <source>
        <dbReference type="Pfam" id="PF06054"/>
    </source>
</evidence>
<gene>
    <name evidence="3" type="ORF">CSEC_1453</name>
</gene>
<reference evidence="3" key="1">
    <citation type="submission" date="2013-12" db="EMBL/GenBank/DDBJ databases">
        <authorList>
            <person name="Linke B."/>
        </authorList>
    </citation>
    <scope>NUCLEOTIDE SEQUENCE [LARGE SCALE GENOMIC DNA]</scope>
    <source>
        <strain evidence="3">CRIB-18</strain>
    </source>
</reference>
<feature type="domain" description="Competence protein CoiA-like N-terminal" evidence="2">
    <location>
        <begin position="40"/>
        <end position="77"/>
    </location>
</feature>
<evidence type="ECO:0000259" key="2">
    <source>
        <dbReference type="Pfam" id="PF25164"/>
    </source>
</evidence>